<dbReference type="AlphaFoldDB" id="A0A268P517"/>
<name>A0A268P517_SHOCL</name>
<comment type="caution">
    <text evidence="3">The sequence shown here is derived from an EMBL/GenBank/DDBJ whole genome shotgun (WGS) entry which is preliminary data.</text>
</comment>
<feature type="compositionally biased region" description="Basic and acidic residues" evidence="1">
    <location>
        <begin position="1"/>
        <end position="17"/>
    </location>
</feature>
<dbReference type="Proteomes" id="UP000216207">
    <property type="component" value="Unassembled WGS sequence"/>
</dbReference>
<organism evidence="3 4">
    <name type="scientific">Shouchella clausii</name>
    <name type="common">Alkalihalobacillus clausii</name>
    <dbReference type="NCBI Taxonomy" id="79880"/>
    <lineage>
        <taxon>Bacteria</taxon>
        <taxon>Bacillati</taxon>
        <taxon>Bacillota</taxon>
        <taxon>Bacilli</taxon>
        <taxon>Bacillales</taxon>
        <taxon>Bacillaceae</taxon>
        <taxon>Shouchella</taxon>
    </lineage>
</organism>
<dbReference type="EMBL" id="NPCC01000004">
    <property type="protein sequence ID" value="PAE90771.1"/>
    <property type="molecule type" value="Genomic_DNA"/>
</dbReference>
<keyword evidence="2" id="KW-0812">Transmembrane</keyword>
<dbReference type="Pfam" id="PF17280">
    <property type="entry name" value="DUF5345"/>
    <property type="match status" value="1"/>
</dbReference>
<keyword evidence="2" id="KW-0472">Membrane</keyword>
<proteinExistence type="predicted"/>
<feature type="transmembrane region" description="Helical" evidence="2">
    <location>
        <begin position="74"/>
        <end position="93"/>
    </location>
</feature>
<keyword evidence="2" id="KW-1133">Transmembrane helix</keyword>
<reference evidence="3 4" key="1">
    <citation type="submission" date="2017-07" db="EMBL/GenBank/DDBJ databases">
        <title>Isolation and whole genome analysis of endospore-forming bacteria from heroin.</title>
        <authorList>
            <person name="Kalinowski J."/>
            <person name="Ahrens B."/>
            <person name="Al-Dilaimi A."/>
            <person name="Winkler A."/>
            <person name="Wibberg D."/>
            <person name="Schleenbecker U."/>
            <person name="Ruckert C."/>
            <person name="Wolfel R."/>
            <person name="Grass G."/>
        </authorList>
    </citation>
    <scope>NUCLEOTIDE SEQUENCE [LARGE SCALE GENOMIC DNA]</scope>
    <source>
        <strain evidence="3 4">7539</strain>
    </source>
</reference>
<sequence>MTKDKRQNKSETEEKGKNGRPSAQLTDKQTIIELRSGLERLDQLDAADEPDLSFFLQQVKETKANSRKKLLKELVGLWGLALVILALWTTTYFHSPTVFLILQGIAVVILPFIVYFTTKKEVNKRS</sequence>
<evidence type="ECO:0000256" key="1">
    <source>
        <dbReference type="SAM" id="MobiDB-lite"/>
    </source>
</evidence>
<evidence type="ECO:0000313" key="4">
    <source>
        <dbReference type="Proteomes" id="UP000216207"/>
    </source>
</evidence>
<evidence type="ECO:0000256" key="2">
    <source>
        <dbReference type="SAM" id="Phobius"/>
    </source>
</evidence>
<protein>
    <recommendedName>
        <fullName evidence="5">YxlC family protein</fullName>
    </recommendedName>
</protein>
<dbReference type="RefSeq" id="WP_011246816.1">
    <property type="nucleotide sequence ID" value="NZ_BOQQ01000010.1"/>
</dbReference>
<accession>A0A268P517</accession>
<dbReference type="InterPro" id="IPR035238">
    <property type="entry name" value="DUF5345"/>
</dbReference>
<feature type="transmembrane region" description="Helical" evidence="2">
    <location>
        <begin position="99"/>
        <end position="118"/>
    </location>
</feature>
<feature type="region of interest" description="Disordered" evidence="1">
    <location>
        <begin position="1"/>
        <end position="27"/>
    </location>
</feature>
<evidence type="ECO:0000313" key="3">
    <source>
        <dbReference type="EMBL" id="PAE90771.1"/>
    </source>
</evidence>
<evidence type="ECO:0008006" key="5">
    <source>
        <dbReference type="Google" id="ProtNLM"/>
    </source>
</evidence>
<gene>
    <name evidence="3" type="ORF">CHH72_02510</name>
</gene>